<organism evidence="1 2">
    <name type="scientific">Eretmocerus hayati</name>
    <dbReference type="NCBI Taxonomy" id="131215"/>
    <lineage>
        <taxon>Eukaryota</taxon>
        <taxon>Metazoa</taxon>
        <taxon>Ecdysozoa</taxon>
        <taxon>Arthropoda</taxon>
        <taxon>Hexapoda</taxon>
        <taxon>Insecta</taxon>
        <taxon>Pterygota</taxon>
        <taxon>Neoptera</taxon>
        <taxon>Endopterygota</taxon>
        <taxon>Hymenoptera</taxon>
        <taxon>Apocrita</taxon>
        <taxon>Proctotrupomorpha</taxon>
        <taxon>Chalcidoidea</taxon>
        <taxon>Aphelinidae</taxon>
        <taxon>Aphelininae</taxon>
        <taxon>Eretmocerus</taxon>
    </lineage>
</organism>
<comment type="caution">
    <text evidence="1">The sequence shown here is derived from an EMBL/GenBank/DDBJ whole genome shotgun (WGS) entry which is preliminary data.</text>
</comment>
<accession>A0ACC2NCF2</accession>
<evidence type="ECO:0000313" key="2">
    <source>
        <dbReference type="Proteomes" id="UP001239111"/>
    </source>
</evidence>
<proteinExistence type="predicted"/>
<name>A0ACC2NCF2_9HYME</name>
<evidence type="ECO:0000313" key="1">
    <source>
        <dbReference type="EMBL" id="KAJ8668768.1"/>
    </source>
</evidence>
<dbReference type="EMBL" id="CM056743">
    <property type="protein sequence ID" value="KAJ8668768.1"/>
    <property type="molecule type" value="Genomic_DNA"/>
</dbReference>
<sequence length="182" mass="19581">MSGNSSVERNGNTADSGHHTERAGALLSAPEIAKFTQTIWRLVKKHPDHDIDPKLMKLFDAMEIRIGDTSEGPTASARHNLERHSKSNGETLSARTNEVDATTAPKYSGQDKDNSTENEIDGVGLDAVEEHPPRANLIEESMNDNSSSASSRSASSIPSTRSSSSGSLVASITTPPFVHRWS</sequence>
<reference evidence="1" key="1">
    <citation type="submission" date="2023-04" db="EMBL/GenBank/DDBJ databases">
        <title>A chromosome-level genome assembly of the parasitoid wasp Eretmocerus hayati.</title>
        <authorList>
            <person name="Zhong Y."/>
            <person name="Liu S."/>
            <person name="Liu Y."/>
        </authorList>
    </citation>
    <scope>NUCLEOTIDE SEQUENCE</scope>
    <source>
        <strain evidence="1">ZJU_SS_LIU_2023</strain>
    </source>
</reference>
<dbReference type="Proteomes" id="UP001239111">
    <property type="component" value="Chromosome 3"/>
</dbReference>
<gene>
    <name evidence="1" type="ORF">QAD02_000027</name>
</gene>
<keyword evidence="2" id="KW-1185">Reference proteome</keyword>
<protein>
    <submittedName>
        <fullName evidence="1">Uncharacterized protein</fullName>
    </submittedName>
</protein>